<dbReference type="eggNOG" id="COG3250">
    <property type="taxonomic scope" value="Bacteria"/>
</dbReference>
<evidence type="ECO:0000313" key="2">
    <source>
        <dbReference type="Proteomes" id="UP000006804"/>
    </source>
</evidence>
<dbReference type="OrthoDB" id="9762066at2"/>
<dbReference type="PANTHER" id="PTHR35868">
    <property type="entry name" value="DUF2804 DOMAIN-CONTAINING PROTEIN-RELATED"/>
    <property type="match status" value="1"/>
</dbReference>
<accession>F7YWF9</accession>
<organism evidence="1 2">
    <name type="scientific">Pseudothermotoga thermarum DSM 5069</name>
    <dbReference type="NCBI Taxonomy" id="688269"/>
    <lineage>
        <taxon>Bacteria</taxon>
        <taxon>Thermotogati</taxon>
        <taxon>Thermotogota</taxon>
        <taxon>Thermotogae</taxon>
        <taxon>Thermotogales</taxon>
        <taxon>Thermotogaceae</taxon>
        <taxon>Pseudothermotoga</taxon>
    </lineage>
</organism>
<evidence type="ECO:0000313" key="1">
    <source>
        <dbReference type="EMBL" id="AEH51938.1"/>
    </source>
</evidence>
<dbReference type="STRING" id="688269.Theth_1897"/>
<keyword evidence="2" id="KW-1185">Reference proteome</keyword>
<dbReference type="Proteomes" id="UP000006804">
    <property type="component" value="Chromosome"/>
</dbReference>
<dbReference type="EMBL" id="CP002351">
    <property type="protein sequence ID" value="AEH51938.1"/>
    <property type="molecule type" value="Genomic_DNA"/>
</dbReference>
<protein>
    <recommendedName>
        <fullName evidence="3">DUF2804 domain-containing protein</fullName>
    </recommendedName>
</protein>
<dbReference type="InterPro" id="IPR021243">
    <property type="entry name" value="DUF2804"/>
</dbReference>
<dbReference type="HOGENOM" id="CLU_068418_0_0_0"/>
<dbReference type="PANTHER" id="PTHR35868:SF3">
    <property type="entry name" value="DUF2804 DOMAIN-CONTAINING PROTEIN"/>
    <property type="match status" value="1"/>
</dbReference>
<name>F7YWF9_9THEM</name>
<reference evidence="1 2" key="1">
    <citation type="submission" date="2010-11" db="EMBL/GenBank/DDBJ databases">
        <title>The complete genome of Thermotoga thermarum DSM 5069.</title>
        <authorList>
            <consortium name="US DOE Joint Genome Institute (JGI-PGF)"/>
            <person name="Lucas S."/>
            <person name="Copeland A."/>
            <person name="Lapidus A."/>
            <person name="Bruce D."/>
            <person name="Goodwin L."/>
            <person name="Pitluck S."/>
            <person name="Kyrpides N."/>
            <person name="Mavromatis K."/>
            <person name="Ivanova N."/>
            <person name="Zeytun A."/>
            <person name="Brettin T."/>
            <person name="Detter J.C."/>
            <person name="Tapia R."/>
            <person name="Han C."/>
            <person name="Land M."/>
            <person name="Hauser L."/>
            <person name="Markowitz V."/>
            <person name="Cheng J.-F."/>
            <person name="Hugenholtz P."/>
            <person name="Woyke T."/>
            <person name="Wu D."/>
            <person name="Spring S."/>
            <person name="Schroeder M."/>
            <person name="Brambilla E."/>
            <person name="Klenk H.-P."/>
            <person name="Eisen J.A."/>
        </authorList>
    </citation>
    <scope>NUCLEOTIDE SEQUENCE [LARGE SCALE GENOMIC DNA]</scope>
    <source>
        <strain evidence="1 2">DSM 5069</strain>
    </source>
</reference>
<dbReference type="PATRIC" id="fig|688269.3.peg.1956"/>
<dbReference type="RefSeq" id="WP_013933146.1">
    <property type="nucleotide sequence ID" value="NC_015707.1"/>
</dbReference>
<evidence type="ECO:0008006" key="3">
    <source>
        <dbReference type="Google" id="ProtNLM"/>
    </source>
</evidence>
<dbReference type="KEGG" id="tta:Theth_1897"/>
<gene>
    <name evidence="1" type="ORF">Theth_1897</name>
</gene>
<proteinExistence type="predicted"/>
<sequence length="338" mass="40204">MKFSLNMEITKPVELCTKLGRLNHSALGWARKPLVRCNLKGHLFRKKKWNYWAVYNKNYLFSVTVADLDYLGISFWYFVDFKEQKMWERSFITPFGIGYEMPETPEESVFFETRNFKIHMIRKAQITELFVEDHRRENLSAKFEIFHQNFESLNVVVPWSWNRFQFTSKQFSLMARGEVIFEDRKIRFDESESFATLDFGRGVWKYKTTWNWASFATRLSDGTVIGVNLGGKWTDKTGINENGLLVNGKLTKIESDVVFSYDLDDLMNLWKIYSINSDEVQLEFKPVFLRNSKTNFLIVASKMNQLFGFFKGFVRDENRRVYLIEDAFGWVEDHYARW</sequence>
<dbReference type="Pfam" id="PF10974">
    <property type="entry name" value="DUF2804"/>
    <property type="match status" value="1"/>
</dbReference>
<dbReference type="AlphaFoldDB" id="F7YWF9"/>